<dbReference type="AlphaFoldDB" id="A0A3N4KWW3"/>
<gene>
    <name evidence="2" type="ORF">P167DRAFT_537731</name>
</gene>
<name>A0A3N4KWW3_9PEZI</name>
<keyword evidence="1" id="KW-0472">Membrane</keyword>
<proteinExistence type="predicted"/>
<evidence type="ECO:0000313" key="2">
    <source>
        <dbReference type="EMBL" id="RPB10285.1"/>
    </source>
</evidence>
<keyword evidence="1" id="KW-0812">Transmembrane</keyword>
<feature type="transmembrane region" description="Helical" evidence="1">
    <location>
        <begin position="6"/>
        <end position="29"/>
    </location>
</feature>
<dbReference type="Proteomes" id="UP000277580">
    <property type="component" value="Unassembled WGS sequence"/>
</dbReference>
<keyword evidence="1" id="KW-1133">Transmembrane helix</keyword>
<reference evidence="2 3" key="1">
    <citation type="journal article" date="2018" name="Nat. Ecol. Evol.">
        <title>Pezizomycetes genomes reveal the molecular basis of ectomycorrhizal truffle lifestyle.</title>
        <authorList>
            <person name="Murat C."/>
            <person name="Payen T."/>
            <person name="Noel B."/>
            <person name="Kuo A."/>
            <person name="Morin E."/>
            <person name="Chen J."/>
            <person name="Kohler A."/>
            <person name="Krizsan K."/>
            <person name="Balestrini R."/>
            <person name="Da Silva C."/>
            <person name="Montanini B."/>
            <person name="Hainaut M."/>
            <person name="Levati E."/>
            <person name="Barry K.W."/>
            <person name="Belfiori B."/>
            <person name="Cichocki N."/>
            <person name="Clum A."/>
            <person name="Dockter R.B."/>
            <person name="Fauchery L."/>
            <person name="Guy J."/>
            <person name="Iotti M."/>
            <person name="Le Tacon F."/>
            <person name="Lindquist E.A."/>
            <person name="Lipzen A."/>
            <person name="Malagnac F."/>
            <person name="Mello A."/>
            <person name="Molinier V."/>
            <person name="Miyauchi S."/>
            <person name="Poulain J."/>
            <person name="Riccioni C."/>
            <person name="Rubini A."/>
            <person name="Sitrit Y."/>
            <person name="Splivallo R."/>
            <person name="Traeger S."/>
            <person name="Wang M."/>
            <person name="Zifcakova L."/>
            <person name="Wipf D."/>
            <person name="Zambonelli A."/>
            <person name="Paolocci F."/>
            <person name="Nowrousian M."/>
            <person name="Ottonello S."/>
            <person name="Baldrian P."/>
            <person name="Spatafora J.W."/>
            <person name="Henrissat B."/>
            <person name="Nagy L.G."/>
            <person name="Aury J.M."/>
            <person name="Wincker P."/>
            <person name="Grigoriev I.V."/>
            <person name="Bonfante P."/>
            <person name="Martin F.M."/>
        </authorList>
    </citation>
    <scope>NUCLEOTIDE SEQUENCE [LARGE SCALE GENOMIC DNA]</scope>
    <source>
        <strain evidence="2 3">CCBAS932</strain>
    </source>
</reference>
<dbReference type="EMBL" id="ML119144">
    <property type="protein sequence ID" value="RPB10285.1"/>
    <property type="molecule type" value="Genomic_DNA"/>
</dbReference>
<keyword evidence="3" id="KW-1185">Reference proteome</keyword>
<accession>A0A3N4KWW3</accession>
<evidence type="ECO:0000313" key="3">
    <source>
        <dbReference type="Proteomes" id="UP000277580"/>
    </source>
</evidence>
<protein>
    <submittedName>
        <fullName evidence="2">Uncharacterized protein</fullName>
    </submittedName>
</protein>
<dbReference type="InParanoid" id="A0A3N4KWW3"/>
<evidence type="ECO:0000256" key="1">
    <source>
        <dbReference type="SAM" id="Phobius"/>
    </source>
</evidence>
<sequence>MGRKDIHLPIILGVVLGGWFMSTLTQLGIATDCLLATHSPPETLSPIAVFPPPPNVPSFSSAEPWQ</sequence>
<organism evidence="2 3">
    <name type="scientific">Morchella conica CCBAS932</name>
    <dbReference type="NCBI Taxonomy" id="1392247"/>
    <lineage>
        <taxon>Eukaryota</taxon>
        <taxon>Fungi</taxon>
        <taxon>Dikarya</taxon>
        <taxon>Ascomycota</taxon>
        <taxon>Pezizomycotina</taxon>
        <taxon>Pezizomycetes</taxon>
        <taxon>Pezizales</taxon>
        <taxon>Morchellaceae</taxon>
        <taxon>Morchella</taxon>
    </lineage>
</organism>